<gene>
    <name evidence="1" type="ORF">GCM10007170_42930</name>
</gene>
<evidence type="ECO:0000313" key="2">
    <source>
        <dbReference type="Proteomes" id="UP000643279"/>
    </source>
</evidence>
<sequence>MLLFQQGIKHVQFALAWVPFRVTRHAGPDRPAGQLSEVLQHREAAFIWSRWFPRVTANGEDFGNAGVVAVPDYACELITAFDAPCGQVRDNLVAKVGKLDGGPDGGPYPLVGQAGNRQGCPGGSVGLDAGGDALGRNDLQPDRQRLIPGTVGLPLRRQVGLPLLRQ</sequence>
<dbReference type="EMBL" id="BMFW01000041">
    <property type="protein sequence ID" value="GGI02068.1"/>
    <property type="molecule type" value="Genomic_DNA"/>
</dbReference>
<protein>
    <submittedName>
        <fullName evidence="1">Uncharacterized protein</fullName>
    </submittedName>
</protein>
<evidence type="ECO:0000313" key="1">
    <source>
        <dbReference type="EMBL" id="GGI02068.1"/>
    </source>
</evidence>
<accession>A0ABQ2AYE0</accession>
<name>A0ABQ2AYE0_9MICC</name>
<organism evidence="1 2">
    <name type="scientific">Arthrobacter liuii</name>
    <dbReference type="NCBI Taxonomy" id="1476996"/>
    <lineage>
        <taxon>Bacteria</taxon>
        <taxon>Bacillati</taxon>
        <taxon>Actinomycetota</taxon>
        <taxon>Actinomycetes</taxon>
        <taxon>Micrococcales</taxon>
        <taxon>Micrococcaceae</taxon>
        <taxon>Arthrobacter</taxon>
    </lineage>
</organism>
<comment type="caution">
    <text evidence="1">The sequence shown here is derived from an EMBL/GenBank/DDBJ whole genome shotgun (WGS) entry which is preliminary data.</text>
</comment>
<reference evidence="2" key="1">
    <citation type="journal article" date="2019" name="Int. J. Syst. Evol. Microbiol.">
        <title>The Global Catalogue of Microorganisms (GCM) 10K type strain sequencing project: providing services to taxonomists for standard genome sequencing and annotation.</title>
        <authorList>
            <consortium name="The Broad Institute Genomics Platform"/>
            <consortium name="The Broad Institute Genome Sequencing Center for Infectious Disease"/>
            <person name="Wu L."/>
            <person name="Ma J."/>
        </authorList>
    </citation>
    <scope>NUCLEOTIDE SEQUENCE [LARGE SCALE GENOMIC DNA]</scope>
    <source>
        <strain evidence="2">CGMCC 1.12778</strain>
    </source>
</reference>
<dbReference type="Proteomes" id="UP000643279">
    <property type="component" value="Unassembled WGS sequence"/>
</dbReference>
<keyword evidence="2" id="KW-1185">Reference proteome</keyword>
<proteinExistence type="predicted"/>